<dbReference type="PANTHER" id="PTHR38786">
    <property type="entry name" value="FLAGELLAR FLIJ PROTEIN"/>
    <property type="match status" value="1"/>
</dbReference>
<dbReference type="Proteomes" id="UP000619761">
    <property type="component" value="Unassembled WGS sequence"/>
</dbReference>
<feature type="coiled-coil region" evidence="11">
    <location>
        <begin position="74"/>
        <end position="132"/>
    </location>
</feature>
<evidence type="ECO:0000256" key="6">
    <source>
        <dbReference type="ARBA" id="ARBA00022500"/>
    </source>
</evidence>
<accession>A0ABQ3AYK2</accession>
<dbReference type="EMBL" id="BMYZ01000001">
    <property type="protein sequence ID" value="GGY68387.1"/>
    <property type="molecule type" value="Genomic_DNA"/>
</dbReference>
<evidence type="ECO:0000256" key="1">
    <source>
        <dbReference type="ARBA" id="ARBA00004413"/>
    </source>
</evidence>
<keyword evidence="12" id="KW-0966">Cell projection</keyword>
<keyword evidence="11" id="KW-0175">Coiled coil</keyword>
<dbReference type="InterPro" id="IPR012823">
    <property type="entry name" value="Flagell_FliJ"/>
</dbReference>
<proteinExistence type="inferred from homology"/>
<keyword evidence="13" id="KW-1185">Reference proteome</keyword>
<evidence type="ECO:0000256" key="3">
    <source>
        <dbReference type="ARBA" id="ARBA00020392"/>
    </source>
</evidence>
<evidence type="ECO:0000313" key="13">
    <source>
        <dbReference type="Proteomes" id="UP000619761"/>
    </source>
</evidence>
<keyword evidence="12" id="KW-0282">Flagellum</keyword>
<reference evidence="13" key="1">
    <citation type="journal article" date="2019" name="Int. J. Syst. Evol. Microbiol.">
        <title>The Global Catalogue of Microorganisms (GCM) 10K type strain sequencing project: providing services to taxonomists for standard genome sequencing and annotation.</title>
        <authorList>
            <consortium name="The Broad Institute Genomics Platform"/>
            <consortium name="The Broad Institute Genome Sequencing Center for Infectious Disease"/>
            <person name="Wu L."/>
            <person name="Ma J."/>
        </authorList>
    </citation>
    <scope>NUCLEOTIDE SEQUENCE [LARGE SCALE GENOMIC DNA]</scope>
    <source>
        <strain evidence="13">KCTC 32239</strain>
    </source>
</reference>
<dbReference type="Pfam" id="PF02050">
    <property type="entry name" value="FliJ"/>
    <property type="match status" value="1"/>
</dbReference>
<evidence type="ECO:0000256" key="10">
    <source>
        <dbReference type="ARBA" id="ARBA00023225"/>
    </source>
</evidence>
<comment type="caution">
    <text evidence="12">The sequence shown here is derived from an EMBL/GenBank/DDBJ whole genome shotgun (WGS) entry which is preliminary data.</text>
</comment>
<keyword evidence="9" id="KW-0472">Membrane</keyword>
<sequence>MAESRAKRMQVVLTLAERAEEQAGQQLSQCQAQVDAETEQLRQLDEYAAQYLTIYTERKTAVRPQELIAYSGFIQRLGDARKEQEGRLKRIEAQMERLRQAWRIAHQKCESIKELITRLKQEENALLDKRLQKELDELVGQAYIRRENID</sequence>
<evidence type="ECO:0000256" key="9">
    <source>
        <dbReference type="ARBA" id="ARBA00023136"/>
    </source>
</evidence>
<evidence type="ECO:0000256" key="11">
    <source>
        <dbReference type="SAM" id="Coils"/>
    </source>
</evidence>
<gene>
    <name evidence="12" type="primary">fliJ</name>
    <name evidence="12" type="ORF">GCM10011613_10760</name>
</gene>
<evidence type="ECO:0000256" key="7">
    <source>
        <dbReference type="ARBA" id="ARBA00022795"/>
    </source>
</evidence>
<dbReference type="Gene3D" id="1.10.287.1700">
    <property type="match status" value="1"/>
</dbReference>
<comment type="similarity">
    <text evidence="2">Belongs to the FliJ family.</text>
</comment>
<dbReference type="RefSeq" id="WP_189416540.1">
    <property type="nucleotide sequence ID" value="NZ_BMYZ01000001.1"/>
</dbReference>
<keyword evidence="6" id="KW-0145">Chemotaxis</keyword>
<dbReference type="NCBIfam" id="TIGR02473">
    <property type="entry name" value="flagell_FliJ"/>
    <property type="match status" value="1"/>
</dbReference>
<keyword evidence="4" id="KW-0813">Transport</keyword>
<evidence type="ECO:0000256" key="5">
    <source>
        <dbReference type="ARBA" id="ARBA00022475"/>
    </source>
</evidence>
<keyword evidence="12" id="KW-0969">Cilium</keyword>
<dbReference type="InterPro" id="IPR052570">
    <property type="entry name" value="FliJ"/>
</dbReference>
<keyword evidence="5" id="KW-1003">Cell membrane</keyword>
<evidence type="ECO:0000313" key="12">
    <source>
        <dbReference type="EMBL" id="GGY68387.1"/>
    </source>
</evidence>
<evidence type="ECO:0000256" key="2">
    <source>
        <dbReference type="ARBA" id="ARBA00010004"/>
    </source>
</evidence>
<dbReference type="PANTHER" id="PTHR38786:SF1">
    <property type="entry name" value="FLAGELLAR FLIJ PROTEIN"/>
    <property type="match status" value="1"/>
</dbReference>
<protein>
    <recommendedName>
        <fullName evidence="3">Flagellar FliJ protein</fullName>
    </recommendedName>
</protein>
<evidence type="ECO:0000256" key="8">
    <source>
        <dbReference type="ARBA" id="ARBA00022927"/>
    </source>
</evidence>
<name>A0ABQ3AYK2_9GAMM</name>
<comment type="subcellular location">
    <subcellularLocation>
        <location evidence="1">Cell membrane</location>
        <topology evidence="1">Peripheral membrane protein</topology>
        <orientation evidence="1">Cytoplasmic side</orientation>
    </subcellularLocation>
</comment>
<dbReference type="InterPro" id="IPR053716">
    <property type="entry name" value="Flag_assembly_chemotaxis_eff"/>
</dbReference>
<keyword evidence="10" id="KW-1006">Bacterial flagellum protein export</keyword>
<keyword evidence="8" id="KW-0653">Protein transport</keyword>
<keyword evidence="7" id="KW-1005">Bacterial flagellum biogenesis</keyword>
<organism evidence="12 13">
    <name type="scientific">Cellvibrio zantedeschiae</name>
    <dbReference type="NCBI Taxonomy" id="1237077"/>
    <lineage>
        <taxon>Bacteria</taxon>
        <taxon>Pseudomonadati</taxon>
        <taxon>Pseudomonadota</taxon>
        <taxon>Gammaproteobacteria</taxon>
        <taxon>Cellvibrionales</taxon>
        <taxon>Cellvibrionaceae</taxon>
        <taxon>Cellvibrio</taxon>
    </lineage>
</organism>
<evidence type="ECO:0000256" key="4">
    <source>
        <dbReference type="ARBA" id="ARBA00022448"/>
    </source>
</evidence>